<evidence type="ECO:0000313" key="1">
    <source>
        <dbReference type="EMBL" id="KAF1754475.1"/>
    </source>
</evidence>
<evidence type="ECO:0000313" key="2">
    <source>
        <dbReference type="Proteomes" id="UP000483820"/>
    </source>
</evidence>
<comment type="caution">
    <text evidence="1">The sequence shown here is derived from an EMBL/GenBank/DDBJ whole genome shotgun (WGS) entry which is preliminary data.</text>
</comment>
<gene>
    <name evidence="1" type="ORF">GCK72_021038</name>
</gene>
<protein>
    <submittedName>
        <fullName evidence="1">Uncharacterized protein</fullName>
    </submittedName>
</protein>
<sequence>MSNNRQSQSRRTSQESFKIRAPFVRTNHRPSSRFAIIEPRGEVASEVRNDPVRIIWSTGDNKIVSSFWFNEVCIDFKDIKAVSQDEEEQEGSCSNVGTSYRIKAEVGSEPKETERFDEQAYDRQLLRRRSISTRIKYDVEISKVNNFASKLLASAHSLVASIPRPATVIAAVVVSAASLVANALSPPPPQRHSATTRTV</sequence>
<dbReference type="CTD" id="78777074"/>
<name>A0A6A5GIS5_CAERE</name>
<dbReference type="AlphaFoldDB" id="A0A6A5GIS5"/>
<dbReference type="KEGG" id="crq:GCK72_021038"/>
<proteinExistence type="predicted"/>
<dbReference type="EMBL" id="WUAV01000005">
    <property type="protein sequence ID" value="KAF1754475.1"/>
    <property type="molecule type" value="Genomic_DNA"/>
</dbReference>
<dbReference type="RefSeq" id="XP_053582880.1">
    <property type="nucleotide sequence ID" value="XM_053733967.1"/>
</dbReference>
<accession>A0A6A5GIS5</accession>
<reference evidence="1 2" key="1">
    <citation type="submission" date="2019-12" db="EMBL/GenBank/DDBJ databases">
        <title>Chromosome-level assembly of the Caenorhabditis remanei genome.</title>
        <authorList>
            <person name="Teterina A.A."/>
            <person name="Willis J.H."/>
            <person name="Phillips P.C."/>
        </authorList>
    </citation>
    <scope>NUCLEOTIDE SEQUENCE [LARGE SCALE GENOMIC DNA]</scope>
    <source>
        <strain evidence="1 2">PX506</strain>
        <tissue evidence="1">Whole organism</tissue>
    </source>
</reference>
<organism evidence="1 2">
    <name type="scientific">Caenorhabditis remanei</name>
    <name type="common">Caenorhabditis vulgaris</name>
    <dbReference type="NCBI Taxonomy" id="31234"/>
    <lineage>
        <taxon>Eukaryota</taxon>
        <taxon>Metazoa</taxon>
        <taxon>Ecdysozoa</taxon>
        <taxon>Nematoda</taxon>
        <taxon>Chromadorea</taxon>
        <taxon>Rhabditida</taxon>
        <taxon>Rhabditina</taxon>
        <taxon>Rhabditomorpha</taxon>
        <taxon>Rhabditoidea</taxon>
        <taxon>Rhabditidae</taxon>
        <taxon>Peloderinae</taxon>
        <taxon>Caenorhabditis</taxon>
    </lineage>
</organism>
<dbReference type="Proteomes" id="UP000483820">
    <property type="component" value="Chromosome V"/>
</dbReference>
<dbReference type="GeneID" id="78777074"/>